<dbReference type="RefSeq" id="XP_033691368.1">
    <property type="nucleotide sequence ID" value="XM_033827566.1"/>
</dbReference>
<name>A0A6A6J0U1_9PLEO</name>
<dbReference type="InterPro" id="IPR021765">
    <property type="entry name" value="UstYa-like"/>
</dbReference>
<dbReference type="PANTHER" id="PTHR33365">
    <property type="entry name" value="YALI0B05434P"/>
    <property type="match status" value="1"/>
</dbReference>
<dbReference type="PANTHER" id="PTHR33365:SF14">
    <property type="entry name" value="TAT PATHWAY SIGNAL SEQUENCE"/>
    <property type="match status" value="1"/>
</dbReference>
<evidence type="ECO:0008006" key="6">
    <source>
        <dbReference type="Google" id="ProtNLM"/>
    </source>
</evidence>
<gene>
    <name evidence="4" type="ORF">BU26DRAFT_513197</name>
</gene>
<sequence length="317" mass="36053">MKWGARGQAYEKVASTEPEEGGWEQRQAVPFVVRIRRNLATCLNIIFFASNIILFGVTLWTAKQHKSPNSLLRQTNAFSPLLDRFEFTFQKVKNNASLFNHPYSIYKDDPSPEVDAAWEDIADTPVLVIDREDVLKIGKDPEYAVAVPEEFGYGENKYFAVNDGQHLIHCLNEVRKFAYYDYYYLPTQGPASSLPALHAAHRSHCIGVLLDALTCQPSLNVVLFEYMEGQNDPWPDFDIWRQCQNHGQFFEWMNGLQVPREKIKGWDWSKGRGKERPMLEELKKPKGGGAEEGTHQEDNSGSAHGQGHGHGHDGTWS</sequence>
<evidence type="ECO:0000256" key="2">
    <source>
        <dbReference type="SAM" id="MobiDB-lite"/>
    </source>
</evidence>
<protein>
    <recommendedName>
        <fullName evidence="6">Tat pathway signal sequence</fullName>
    </recommendedName>
</protein>
<feature type="transmembrane region" description="Helical" evidence="3">
    <location>
        <begin position="42"/>
        <end position="62"/>
    </location>
</feature>
<dbReference type="AlphaFoldDB" id="A0A6A6J0U1"/>
<keyword evidence="3" id="KW-0472">Membrane</keyword>
<evidence type="ECO:0000256" key="1">
    <source>
        <dbReference type="ARBA" id="ARBA00035112"/>
    </source>
</evidence>
<evidence type="ECO:0000256" key="3">
    <source>
        <dbReference type="SAM" id="Phobius"/>
    </source>
</evidence>
<keyword evidence="3" id="KW-0812">Transmembrane</keyword>
<dbReference type="GO" id="GO:0043386">
    <property type="term" value="P:mycotoxin biosynthetic process"/>
    <property type="evidence" value="ECO:0007669"/>
    <property type="project" value="InterPro"/>
</dbReference>
<keyword evidence="3" id="KW-1133">Transmembrane helix</keyword>
<dbReference type="OrthoDB" id="3687641at2759"/>
<comment type="similarity">
    <text evidence="1">Belongs to the ustYa family.</text>
</comment>
<evidence type="ECO:0000313" key="5">
    <source>
        <dbReference type="Proteomes" id="UP000800094"/>
    </source>
</evidence>
<organism evidence="4 5">
    <name type="scientific">Trematosphaeria pertusa</name>
    <dbReference type="NCBI Taxonomy" id="390896"/>
    <lineage>
        <taxon>Eukaryota</taxon>
        <taxon>Fungi</taxon>
        <taxon>Dikarya</taxon>
        <taxon>Ascomycota</taxon>
        <taxon>Pezizomycotina</taxon>
        <taxon>Dothideomycetes</taxon>
        <taxon>Pleosporomycetidae</taxon>
        <taxon>Pleosporales</taxon>
        <taxon>Massarineae</taxon>
        <taxon>Trematosphaeriaceae</taxon>
        <taxon>Trematosphaeria</taxon>
    </lineage>
</organism>
<proteinExistence type="inferred from homology"/>
<dbReference type="Proteomes" id="UP000800094">
    <property type="component" value="Unassembled WGS sequence"/>
</dbReference>
<dbReference type="Pfam" id="PF11807">
    <property type="entry name" value="UstYa"/>
    <property type="match status" value="1"/>
</dbReference>
<dbReference type="EMBL" id="ML987189">
    <property type="protein sequence ID" value="KAF2256364.1"/>
    <property type="molecule type" value="Genomic_DNA"/>
</dbReference>
<accession>A0A6A6J0U1</accession>
<feature type="compositionally biased region" description="Basic and acidic residues" evidence="2">
    <location>
        <begin position="267"/>
        <end position="284"/>
    </location>
</feature>
<feature type="region of interest" description="Disordered" evidence="2">
    <location>
        <begin position="267"/>
        <end position="317"/>
    </location>
</feature>
<dbReference type="GeneID" id="54580896"/>
<reference evidence="4" key="1">
    <citation type="journal article" date="2020" name="Stud. Mycol.">
        <title>101 Dothideomycetes genomes: a test case for predicting lifestyles and emergence of pathogens.</title>
        <authorList>
            <person name="Haridas S."/>
            <person name="Albert R."/>
            <person name="Binder M."/>
            <person name="Bloem J."/>
            <person name="Labutti K."/>
            <person name="Salamov A."/>
            <person name="Andreopoulos B."/>
            <person name="Baker S."/>
            <person name="Barry K."/>
            <person name="Bills G."/>
            <person name="Bluhm B."/>
            <person name="Cannon C."/>
            <person name="Castanera R."/>
            <person name="Culley D."/>
            <person name="Daum C."/>
            <person name="Ezra D."/>
            <person name="Gonzalez J."/>
            <person name="Henrissat B."/>
            <person name="Kuo A."/>
            <person name="Liang C."/>
            <person name="Lipzen A."/>
            <person name="Lutzoni F."/>
            <person name="Magnuson J."/>
            <person name="Mondo S."/>
            <person name="Nolan M."/>
            <person name="Ohm R."/>
            <person name="Pangilinan J."/>
            <person name="Park H.-J."/>
            <person name="Ramirez L."/>
            <person name="Alfaro M."/>
            <person name="Sun H."/>
            <person name="Tritt A."/>
            <person name="Yoshinaga Y."/>
            <person name="Zwiers L.-H."/>
            <person name="Turgeon B."/>
            <person name="Goodwin S."/>
            <person name="Spatafora J."/>
            <person name="Crous P."/>
            <person name="Grigoriev I."/>
        </authorList>
    </citation>
    <scope>NUCLEOTIDE SEQUENCE</scope>
    <source>
        <strain evidence="4">CBS 122368</strain>
    </source>
</reference>
<keyword evidence="5" id="KW-1185">Reference proteome</keyword>
<evidence type="ECO:0000313" key="4">
    <source>
        <dbReference type="EMBL" id="KAF2256364.1"/>
    </source>
</evidence>